<protein>
    <submittedName>
        <fullName evidence="1">Uncharacterized protein</fullName>
    </submittedName>
</protein>
<accession>A0A368EYN8</accession>
<reference evidence="1 2" key="1">
    <citation type="submission" date="2014-10" db="EMBL/GenBank/DDBJ databases">
        <title>Draft genome of the hookworm Ancylostoma caninum.</title>
        <authorList>
            <person name="Mitreva M."/>
        </authorList>
    </citation>
    <scope>NUCLEOTIDE SEQUENCE [LARGE SCALE GENOMIC DNA]</scope>
    <source>
        <strain evidence="1 2">Baltimore</strain>
    </source>
</reference>
<sequence>MFDDTVKKNVPGFDWTPEEQHQLEMVGDIQVQNADLMGGIDSWSAALYAHYNPTILRFQRQEGKSKSSGGFSSRVVHRV</sequence>
<evidence type="ECO:0000313" key="2">
    <source>
        <dbReference type="Proteomes" id="UP000252519"/>
    </source>
</evidence>
<dbReference type="EMBL" id="JOJR01015473">
    <property type="protein sequence ID" value="RCN24932.1"/>
    <property type="molecule type" value="Genomic_DNA"/>
</dbReference>
<dbReference type="AlphaFoldDB" id="A0A368EYN8"/>
<organism evidence="1 2">
    <name type="scientific">Ancylostoma caninum</name>
    <name type="common">Dog hookworm</name>
    <dbReference type="NCBI Taxonomy" id="29170"/>
    <lineage>
        <taxon>Eukaryota</taxon>
        <taxon>Metazoa</taxon>
        <taxon>Ecdysozoa</taxon>
        <taxon>Nematoda</taxon>
        <taxon>Chromadorea</taxon>
        <taxon>Rhabditida</taxon>
        <taxon>Rhabditina</taxon>
        <taxon>Rhabditomorpha</taxon>
        <taxon>Strongyloidea</taxon>
        <taxon>Ancylostomatidae</taxon>
        <taxon>Ancylostomatinae</taxon>
        <taxon>Ancylostoma</taxon>
    </lineage>
</organism>
<keyword evidence="2" id="KW-1185">Reference proteome</keyword>
<gene>
    <name evidence="1" type="ORF">ANCCAN_29360</name>
</gene>
<name>A0A368EYN8_ANCCA</name>
<comment type="caution">
    <text evidence="1">The sequence shown here is derived from an EMBL/GenBank/DDBJ whole genome shotgun (WGS) entry which is preliminary data.</text>
</comment>
<evidence type="ECO:0000313" key="1">
    <source>
        <dbReference type="EMBL" id="RCN24932.1"/>
    </source>
</evidence>
<proteinExistence type="predicted"/>
<dbReference type="Proteomes" id="UP000252519">
    <property type="component" value="Unassembled WGS sequence"/>
</dbReference>